<keyword evidence="1" id="KW-0472">Membrane</keyword>
<dbReference type="AlphaFoldDB" id="A0A2J6RSP9"/>
<evidence type="ECO:0000256" key="1">
    <source>
        <dbReference type="SAM" id="Phobius"/>
    </source>
</evidence>
<gene>
    <name evidence="2" type="ORF">L207DRAFT_528165</name>
</gene>
<dbReference type="Proteomes" id="UP000235786">
    <property type="component" value="Unassembled WGS sequence"/>
</dbReference>
<keyword evidence="3" id="KW-1185">Reference proteome</keyword>
<reference evidence="2 3" key="1">
    <citation type="submission" date="2016-04" db="EMBL/GenBank/DDBJ databases">
        <title>A degradative enzymes factory behind the ericoid mycorrhizal symbiosis.</title>
        <authorList>
            <consortium name="DOE Joint Genome Institute"/>
            <person name="Martino E."/>
            <person name="Morin E."/>
            <person name="Grelet G."/>
            <person name="Kuo A."/>
            <person name="Kohler A."/>
            <person name="Daghino S."/>
            <person name="Barry K."/>
            <person name="Choi C."/>
            <person name="Cichocki N."/>
            <person name="Clum A."/>
            <person name="Copeland A."/>
            <person name="Hainaut M."/>
            <person name="Haridas S."/>
            <person name="Labutti K."/>
            <person name="Lindquist E."/>
            <person name="Lipzen A."/>
            <person name="Khouja H.-R."/>
            <person name="Murat C."/>
            <person name="Ohm R."/>
            <person name="Olson A."/>
            <person name="Spatafora J."/>
            <person name="Veneault-Fourrey C."/>
            <person name="Henrissat B."/>
            <person name="Grigoriev I."/>
            <person name="Martin F."/>
            <person name="Perotto S."/>
        </authorList>
    </citation>
    <scope>NUCLEOTIDE SEQUENCE [LARGE SCALE GENOMIC DNA]</scope>
    <source>
        <strain evidence="2 3">F</strain>
    </source>
</reference>
<dbReference type="EMBL" id="KZ613944">
    <property type="protein sequence ID" value="PMD41555.1"/>
    <property type="molecule type" value="Genomic_DNA"/>
</dbReference>
<organism evidence="2 3">
    <name type="scientific">Hyaloscypha variabilis (strain UAMH 11265 / GT02V1 / F)</name>
    <name type="common">Meliniomyces variabilis</name>
    <dbReference type="NCBI Taxonomy" id="1149755"/>
    <lineage>
        <taxon>Eukaryota</taxon>
        <taxon>Fungi</taxon>
        <taxon>Dikarya</taxon>
        <taxon>Ascomycota</taxon>
        <taxon>Pezizomycotina</taxon>
        <taxon>Leotiomycetes</taxon>
        <taxon>Helotiales</taxon>
        <taxon>Hyaloscyphaceae</taxon>
        <taxon>Hyaloscypha</taxon>
        <taxon>Hyaloscypha variabilis</taxon>
    </lineage>
</organism>
<keyword evidence="1" id="KW-1133">Transmembrane helix</keyword>
<feature type="transmembrane region" description="Helical" evidence="1">
    <location>
        <begin position="70"/>
        <end position="94"/>
    </location>
</feature>
<keyword evidence="1" id="KW-0812">Transmembrane</keyword>
<sequence>MVANMRIEDMTYGQALEACCFVEQLPLKESRGIHVHYGTMDNAEMIATKKNETRSHTKPLSPLPAQPRNVLHAFFLDECLLIISAALAISFFLFEISVTVGYGEEILREIHYLWGVNWFLAAWIGLQFCALIVHHWDCWMEDKRRARMTQEPRDLGNDHGNIFLLERVP</sequence>
<proteinExistence type="predicted"/>
<dbReference type="OrthoDB" id="10383758at2759"/>
<protein>
    <submittedName>
        <fullName evidence="2">Uncharacterized protein</fullName>
    </submittedName>
</protein>
<accession>A0A2J6RSP9</accession>
<evidence type="ECO:0000313" key="2">
    <source>
        <dbReference type="EMBL" id="PMD41555.1"/>
    </source>
</evidence>
<evidence type="ECO:0000313" key="3">
    <source>
        <dbReference type="Proteomes" id="UP000235786"/>
    </source>
</evidence>
<feature type="transmembrane region" description="Helical" evidence="1">
    <location>
        <begin position="114"/>
        <end position="136"/>
    </location>
</feature>
<name>A0A2J6RSP9_HYAVF</name>